<comment type="subcellular location">
    <subcellularLocation>
        <location evidence="12">Cell inner membrane</location>
    </subcellularLocation>
    <subcellularLocation>
        <location evidence="2">Cell membrane</location>
        <topology evidence="2">Multi-pass membrane protein</topology>
    </subcellularLocation>
</comment>
<dbReference type="Gene3D" id="1.20.5.170">
    <property type="match status" value="1"/>
</dbReference>
<dbReference type="PROSITE" id="PS50109">
    <property type="entry name" value="HIS_KIN"/>
    <property type="match status" value="1"/>
</dbReference>
<dbReference type="InterPro" id="IPR003594">
    <property type="entry name" value="HATPase_dom"/>
</dbReference>
<dbReference type="InterPro" id="IPR004358">
    <property type="entry name" value="Sig_transdc_His_kin-like_C"/>
</dbReference>
<feature type="transmembrane region" description="Helical" evidence="12">
    <location>
        <begin position="21"/>
        <end position="42"/>
    </location>
</feature>
<dbReference type="Gene3D" id="6.10.250.3020">
    <property type="match status" value="1"/>
</dbReference>
<keyword evidence="6 12" id="KW-0812">Transmembrane</keyword>
<evidence type="ECO:0000256" key="2">
    <source>
        <dbReference type="ARBA" id="ARBA00004651"/>
    </source>
</evidence>
<evidence type="ECO:0000256" key="4">
    <source>
        <dbReference type="ARBA" id="ARBA00022553"/>
    </source>
</evidence>
<dbReference type="InterPro" id="IPR017055">
    <property type="entry name" value="Sig_transdc_His_kinase_DctB"/>
</dbReference>
<keyword evidence="11 12" id="KW-0902">Two-component regulatory system</keyword>
<keyword evidence="12" id="KW-0997">Cell inner membrane</keyword>
<name>A0A444LKD5_9HYPH</name>
<dbReference type="InterPro" id="IPR036890">
    <property type="entry name" value="HATPase_C_sf"/>
</dbReference>
<keyword evidence="9 12" id="KW-0067">ATP-binding</keyword>
<dbReference type="Gene3D" id="3.30.565.10">
    <property type="entry name" value="Histidine kinase-like ATPase, C-terminal domain"/>
    <property type="match status" value="1"/>
</dbReference>
<protein>
    <recommendedName>
        <fullName evidence="12">C4-dicarboxylate transport sensor protein</fullName>
        <ecNumber evidence="12">2.7.13.3</ecNumber>
    </recommendedName>
</protein>
<keyword evidence="4" id="KW-0597">Phosphoprotein</keyword>
<dbReference type="GO" id="GO:0005524">
    <property type="term" value="F:ATP binding"/>
    <property type="evidence" value="ECO:0007669"/>
    <property type="project" value="UniProtKB-UniRule"/>
</dbReference>
<evidence type="ECO:0000256" key="10">
    <source>
        <dbReference type="ARBA" id="ARBA00022989"/>
    </source>
</evidence>
<evidence type="ECO:0000256" key="11">
    <source>
        <dbReference type="ARBA" id="ARBA00023012"/>
    </source>
</evidence>
<feature type="domain" description="Histidine kinase" evidence="13">
    <location>
        <begin position="406"/>
        <end position="616"/>
    </location>
</feature>
<comment type="catalytic activity">
    <reaction evidence="1 12">
        <text>ATP + protein L-histidine = ADP + protein N-phospho-L-histidine.</text>
        <dbReference type="EC" id="2.7.13.3"/>
    </reaction>
</comment>
<dbReference type="Gene3D" id="3.30.450.20">
    <property type="entry name" value="PAS domain"/>
    <property type="match status" value="2"/>
</dbReference>
<dbReference type="PANTHER" id="PTHR43065">
    <property type="entry name" value="SENSOR HISTIDINE KINASE"/>
    <property type="match status" value="1"/>
</dbReference>
<evidence type="ECO:0000256" key="9">
    <source>
        <dbReference type="ARBA" id="ARBA00022840"/>
    </source>
</evidence>
<dbReference type="Gene3D" id="1.10.287.130">
    <property type="match status" value="1"/>
</dbReference>
<keyword evidence="15" id="KW-1185">Reference proteome</keyword>
<dbReference type="OrthoDB" id="7568856at2"/>
<evidence type="ECO:0000256" key="5">
    <source>
        <dbReference type="ARBA" id="ARBA00022679"/>
    </source>
</evidence>
<dbReference type="InterPro" id="IPR005467">
    <property type="entry name" value="His_kinase_dom"/>
</dbReference>
<organism evidence="14 15">
    <name type="scientific">Neorhizobium lilium</name>
    <dbReference type="NCBI Taxonomy" id="2503024"/>
    <lineage>
        <taxon>Bacteria</taxon>
        <taxon>Pseudomonadati</taxon>
        <taxon>Pseudomonadota</taxon>
        <taxon>Alphaproteobacteria</taxon>
        <taxon>Hyphomicrobiales</taxon>
        <taxon>Rhizobiaceae</taxon>
        <taxon>Rhizobium/Agrobacterium group</taxon>
        <taxon>Neorhizobium</taxon>
    </lineage>
</organism>
<keyword evidence="12" id="KW-0472">Membrane</keyword>
<evidence type="ECO:0000256" key="3">
    <source>
        <dbReference type="ARBA" id="ARBA00022475"/>
    </source>
</evidence>
<evidence type="ECO:0000259" key="13">
    <source>
        <dbReference type="PROSITE" id="PS50109"/>
    </source>
</evidence>
<dbReference type="EMBL" id="SBIP01000001">
    <property type="protein sequence ID" value="RWX80789.1"/>
    <property type="molecule type" value="Genomic_DNA"/>
</dbReference>
<evidence type="ECO:0000256" key="1">
    <source>
        <dbReference type="ARBA" id="ARBA00000085"/>
    </source>
</evidence>
<dbReference type="SUPFAM" id="SSF47384">
    <property type="entry name" value="Homodimeric domain of signal transducing histidine kinase"/>
    <property type="match status" value="1"/>
</dbReference>
<evidence type="ECO:0000313" key="14">
    <source>
        <dbReference type="EMBL" id="RWX80789.1"/>
    </source>
</evidence>
<keyword evidence="8 12" id="KW-0418">Kinase</keyword>
<evidence type="ECO:0000256" key="12">
    <source>
        <dbReference type="PIRNR" id="PIRNR036431"/>
    </source>
</evidence>
<keyword evidence="5 12" id="KW-0808">Transferase</keyword>
<dbReference type="Pfam" id="PF00512">
    <property type="entry name" value="HisKA"/>
    <property type="match status" value="1"/>
</dbReference>
<reference evidence="14 15" key="1">
    <citation type="submission" date="2019-01" db="EMBL/GenBank/DDBJ databases">
        <title>The draft genome of Rhizobium sp. 24NR.</title>
        <authorList>
            <person name="Liu L."/>
            <person name="Liang L."/>
            <person name="Shi S."/>
            <person name="Xu L."/>
            <person name="Wang X."/>
            <person name="Li L."/>
            <person name="Zhang X."/>
        </authorList>
    </citation>
    <scope>NUCLEOTIDE SEQUENCE [LARGE SCALE GENOMIC DNA]</scope>
    <source>
        <strain evidence="14 15">24NR</strain>
    </source>
</reference>
<comment type="caution">
    <text evidence="14">The sequence shown here is derived from an EMBL/GenBank/DDBJ whole genome shotgun (WGS) entry which is preliminary data.</text>
</comment>
<comment type="function">
    <text evidence="12">Member of the two-component regulatory system DctB/DctD involved in the transport of C4-dicarboxylates. DctB functions as a membrane-associated protein kinase that phosphorylates DctD in response to environmental signals.</text>
</comment>
<dbReference type="InterPro" id="IPR036097">
    <property type="entry name" value="HisK_dim/P_sf"/>
</dbReference>
<dbReference type="GO" id="GO:0000155">
    <property type="term" value="F:phosphorelay sensor kinase activity"/>
    <property type="evidence" value="ECO:0007669"/>
    <property type="project" value="UniProtKB-UniRule"/>
</dbReference>
<evidence type="ECO:0000256" key="7">
    <source>
        <dbReference type="ARBA" id="ARBA00022741"/>
    </source>
</evidence>
<dbReference type="SUPFAM" id="SSF103190">
    <property type="entry name" value="Sensory domain-like"/>
    <property type="match status" value="1"/>
</dbReference>
<dbReference type="PRINTS" id="PR00344">
    <property type="entry name" value="BCTRLSENSOR"/>
</dbReference>
<sequence length="617" mass="67447">MDDTEERRRDLDLQAKARRAWAGFLVIMVVVFAAALYAVTVYGGRSALLSLEVEGRTAASLKVALLRAVLERPRALPFLLSEDRDVQEALQPGAESKQAALNAKLERIIAGTNASVIYVVAKNGITVSASNWREPTSFVGNDYAFRKYFSGAIARGTAEDFAMGTVSKRPGLYISHRIGPPEAPLGVVVAKMEFDQLEQDWRETARPSFIFDENNVVLITTIPSWRFMTTVPLKAANLIGIRDSLQFGDAPLLPLPFHLVEDLAPDASIVRAVVPGAGEALYLRIRLPVAPMKWNFEYLQPMEAPVAAARREAQLAATLVLAAVFLVAALWMRRRQVALMTIAVEQRAREDLELRVAERTQDLSLTRDRLQAEIADHHATEARLQGVQQDLVQANRLAILGQVAAGVAHEINQPVATIRAYADNSKVFLQRQQMQPAMDNLDLIARLTERIGAITEDLKALARRGRSAPEPVDLSEAIEGAILLLRSRFTGRLDGLTVRPMPNGSTVMANRLRLEQVFINLLQNAFEAVEGSGTGQVSVSAEIRDQEVAVAVADNGPGIAPEILKSMFAPFNSSKEKGLGLGLVISKDIVADYGGRITVETGPEGSCFTVYLKRASE</sequence>
<accession>A0A444LKD5</accession>
<comment type="caution">
    <text evidence="12">Lacks conserved residue(s) required for the propagation of feature annotation.</text>
</comment>
<dbReference type="EC" id="2.7.13.3" evidence="12"/>
<dbReference type="InterPro" id="IPR003661">
    <property type="entry name" value="HisK_dim/P_dom"/>
</dbReference>
<dbReference type="GO" id="GO:0005886">
    <property type="term" value="C:plasma membrane"/>
    <property type="evidence" value="ECO:0007669"/>
    <property type="project" value="UniProtKB-SubCell"/>
</dbReference>
<evidence type="ECO:0000313" key="15">
    <source>
        <dbReference type="Proteomes" id="UP000287687"/>
    </source>
</evidence>
<dbReference type="PANTHER" id="PTHR43065:SF46">
    <property type="entry name" value="C4-DICARBOXYLATE TRANSPORT SENSOR PROTEIN DCTB"/>
    <property type="match status" value="1"/>
</dbReference>
<keyword evidence="7 12" id="KW-0547">Nucleotide-binding</keyword>
<keyword evidence="10 12" id="KW-1133">Transmembrane helix</keyword>
<dbReference type="InterPro" id="IPR029151">
    <property type="entry name" value="Sensor-like_sf"/>
</dbReference>
<dbReference type="SMART" id="SM00388">
    <property type="entry name" value="HisKA"/>
    <property type="match status" value="1"/>
</dbReference>
<dbReference type="PIRSF" id="PIRSF036431">
    <property type="entry name" value="STHK_DctB"/>
    <property type="match status" value="1"/>
</dbReference>
<proteinExistence type="predicted"/>
<dbReference type="SMART" id="SM00387">
    <property type="entry name" value="HATPase_c"/>
    <property type="match status" value="1"/>
</dbReference>
<keyword evidence="3 12" id="KW-1003">Cell membrane</keyword>
<dbReference type="Pfam" id="PF02518">
    <property type="entry name" value="HATPase_c"/>
    <property type="match status" value="1"/>
</dbReference>
<evidence type="ECO:0000256" key="6">
    <source>
        <dbReference type="ARBA" id="ARBA00022692"/>
    </source>
</evidence>
<dbReference type="AlphaFoldDB" id="A0A444LKD5"/>
<evidence type="ECO:0000256" key="8">
    <source>
        <dbReference type="ARBA" id="ARBA00022777"/>
    </source>
</evidence>
<dbReference type="SUPFAM" id="SSF55874">
    <property type="entry name" value="ATPase domain of HSP90 chaperone/DNA topoisomerase II/histidine kinase"/>
    <property type="match status" value="1"/>
</dbReference>
<dbReference type="Proteomes" id="UP000287687">
    <property type="component" value="Unassembled WGS sequence"/>
</dbReference>
<dbReference type="CDD" id="cd00082">
    <property type="entry name" value="HisKA"/>
    <property type="match status" value="1"/>
</dbReference>
<gene>
    <name evidence="14" type="ORF">EPK99_00130</name>
</gene>